<comment type="caution">
    <text evidence="2">The sequence shown here is derived from an EMBL/GenBank/DDBJ whole genome shotgun (WGS) entry which is preliminary data.</text>
</comment>
<proteinExistence type="predicted"/>
<protein>
    <submittedName>
        <fullName evidence="2">Uncharacterized protein</fullName>
    </submittedName>
</protein>
<feature type="compositionally biased region" description="Basic and acidic residues" evidence="1">
    <location>
        <begin position="148"/>
        <end position="158"/>
    </location>
</feature>
<keyword evidence="3" id="KW-1185">Reference proteome</keyword>
<accession>A0AAE0MQJ8</accession>
<evidence type="ECO:0000313" key="3">
    <source>
        <dbReference type="Proteomes" id="UP001278500"/>
    </source>
</evidence>
<reference evidence="2" key="2">
    <citation type="submission" date="2023-06" db="EMBL/GenBank/DDBJ databases">
        <authorList>
            <consortium name="Lawrence Berkeley National Laboratory"/>
            <person name="Haridas S."/>
            <person name="Hensen N."/>
            <person name="Bonometti L."/>
            <person name="Westerberg I."/>
            <person name="Brannstrom I.O."/>
            <person name="Guillou S."/>
            <person name="Cros-Aarteil S."/>
            <person name="Calhoun S."/>
            <person name="Kuo A."/>
            <person name="Mondo S."/>
            <person name="Pangilinan J."/>
            <person name="Riley R."/>
            <person name="Labutti K."/>
            <person name="Andreopoulos B."/>
            <person name="Lipzen A."/>
            <person name="Chen C."/>
            <person name="Yanf M."/>
            <person name="Daum C."/>
            <person name="Ng V."/>
            <person name="Clum A."/>
            <person name="Steindorff A."/>
            <person name="Ohm R."/>
            <person name="Martin F."/>
            <person name="Silar P."/>
            <person name="Natvig D."/>
            <person name="Lalanne C."/>
            <person name="Gautier V."/>
            <person name="Ament-Velasquez S.L."/>
            <person name="Kruys A."/>
            <person name="Hutchinson M.I."/>
            <person name="Powell A.J."/>
            <person name="Barry K."/>
            <person name="Miller A.N."/>
            <person name="Grigoriev I.V."/>
            <person name="Debuchy R."/>
            <person name="Gladieux P."/>
            <person name="Thoren M.H."/>
            <person name="Johannesson H."/>
        </authorList>
    </citation>
    <scope>NUCLEOTIDE SEQUENCE</scope>
    <source>
        <strain evidence="2">CBS 560.94</strain>
    </source>
</reference>
<organism evidence="2 3">
    <name type="scientific">Neurospora tetraspora</name>
    <dbReference type="NCBI Taxonomy" id="94610"/>
    <lineage>
        <taxon>Eukaryota</taxon>
        <taxon>Fungi</taxon>
        <taxon>Dikarya</taxon>
        <taxon>Ascomycota</taxon>
        <taxon>Pezizomycotina</taxon>
        <taxon>Sordariomycetes</taxon>
        <taxon>Sordariomycetidae</taxon>
        <taxon>Sordariales</taxon>
        <taxon>Sordariaceae</taxon>
        <taxon>Neurospora</taxon>
    </lineage>
</organism>
<dbReference type="GeneID" id="87865477"/>
<evidence type="ECO:0000313" key="2">
    <source>
        <dbReference type="EMBL" id="KAK3342433.1"/>
    </source>
</evidence>
<dbReference type="EMBL" id="JAUEPP010000005">
    <property type="protein sequence ID" value="KAK3342433.1"/>
    <property type="molecule type" value="Genomic_DNA"/>
</dbReference>
<name>A0AAE0MQJ8_9PEZI</name>
<evidence type="ECO:0000256" key="1">
    <source>
        <dbReference type="SAM" id="MobiDB-lite"/>
    </source>
</evidence>
<feature type="region of interest" description="Disordered" evidence="1">
    <location>
        <begin position="201"/>
        <end position="223"/>
    </location>
</feature>
<feature type="compositionally biased region" description="Polar residues" evidence="1">
    <location>
        <begin position="159"/>
        <end position="175"/>
    </location>
</feature>
<gene>
    <name evidence="2" type="ORF">B0H65DRAFT_509539</name>
</gene>
<reference evidence="2" key="1">
    <citation type="journal article" date="2023" name="Mol. Phylogenet. Evol.">
        <title>Genome-scale phylogeny and comparative genomics of the fungal order Sordariales.</title>
        <authorList>
            <person name="Hensen N."/>
            <person name="Bonometti L."/>
            <person name="Westerberg I."/>
            <person name="Brannstrom I.O."/>
            <person name="Guillou S."/>
            <person name="Cros-Aarteil S."/>
            <person name="Calhoun S."/>
            <person name="Haridas S."/>
            <person name="Kuo A."/>
            <person name="Mondo S."/>
            <person name="Pangilinan J."/>
            <person name="Riley R."/>
            <person name="LaButti K."/>
            <person name="Andreopoulos B."/>
            <person name="Lipzen A."/>
            <person name="Chen C."/>
            <person name="Yan M."/>
            <person name="Daum C."/>
            <person name="Ng V."/>
            <person name="Clum A."/>
            <person name="Steindorff A."/>
            <person name="Ohm R.A."/>
            <person name="Martin F."/>
            <person name="Silar P."/>
            <person name="Natvig D.O."/>
            <person name="Lalanne C."/>
            <person name="Gautier V."/>
            <person name="Ament-Velasquez S.L."/>
            <person name="Kruys A."/>
            <person name="Hutchinson M.I."/>
            <person name="Powell A.J."/>
            <person name="Barry K."/>
            <person name="Miller A.N."/>
            <person name="Grigoriev I.V."/>
            <person name="Debuchy R."/>
            <person name="Gladieux P."/>
            <person name="Hiltunen Thoren M."/>
            <person name="Johannesson H."/>
        </authorList>
    </citation>
    <scope>NUCLEOTIDE SEQUENCE</scope>
    <source>
        <strain evidence="2">CBS 560.94</strain>
    </source>
</reference>
<sequence length="326" mass="35889">MSGGTQDNRRKRPLSPVGAPTPPSPIKSPSHTRPSAYSEPSSSRPNIPATMPGIHAPDMEPDLQSVFSDFSGRSDYPTAGFTYIILHQPTNRALSIIKGKLALHRVPEPIPGVSHPSLLEGKTNWHWECVEADNWLSFRNAATGRFLGHDADGDDRQGRNANRRSGNFRCSSTQPGPSEKFAFLSLRSGVMAPSVMLSNGEVDGFEEFGPEEDNREEDNGEYEEGGIAERDMEEFGDRPQSQASAMYSLLVQPQRLTPCYLHRVAGCPACASGSRKLVKVQVRPEGWAVGSQVKMFWDADEDDGTFWRFVKVIPPTNQSAEEEVMA</sequence>
<dbReference type="AlphaFoldDB" id="A0AAE0MQJ8"/>
<feature type="compositionally biased region" description="Polar residues" evidence="1">
    <location>
        <begin position="27"/>
        <end position="45"/>
    </location>
</feature>
<feature type="region of interest" description="Disordered" evidence="1">
    <location>
        <begin position="148"/>
        <end position="175"/>
    </location>
</feature>
<dbReference type="PANTHER" id="PTHR39697">
    <property type="entry name" value="RICIN B LECTIN DOMAIN-CONTAINING PROTEIN-RELATED"/>
    <property type="match status" value="1"/>
</dbReference>
<feature type="compositionally biased region" description="Acidic residues" evidence="1">
    <location>
        <begin position="203"/>
        <end position="223"/>
    </location>
</feature>
<dbReference type="Proteomes" id="UP001278500">
    <property type="component" value="Unassembled WGS sequence"/>
</dbReference>
<dbReference type="RefSeq" id="XP_062680226.1">
    <property type="nucleotide sequence ID" value="XM_062828323.1"/>
</dbReference>
<dbReference type="PANTHER" id="PTHR39697:SF1">
    <property type="entry name" value="RICIN B LECTIN DOMAIN-CONTAINING PROTEIN"/>
    <property type="match status" value="1"/>
</dbReference>
<feature type="region of interest" description="Disordered" evidence="1">
    <location>
        <begin position="1"/>
        <end position="62"/>
    </location>
</feature>